<dbReference type="InterPro" id="IPR004193">
    <property type="entry name" value="Glyco_hydro_13_N"/>
</dbReference>
<dbReference type="InterPro" id="IPR017853">
    <property type="entry name" value="GH"/>
</dbReference>
<gene>
    <name evidence="3" type="primary">pulA</name>
    <name evidence="3" type="ORF">J5Y03_14485</name>
</gene>
<dbReference type="GO" id="GO:0005975">
    <property type="term" value="P:carbohydrate metabolic process"/>
    <property type="evidence" value="ECO:0007669"/>
    <property type="project" value="InterPro"/>
</dbReference>
<accession>A0A940NPF3</accession>
<sequence length="717" mass="82722">MFRIHRDFEAYMDQFQEITLIIPRTYYGGVCSSFTLLKNGQEYEQLQITNKIDYDSFVKYVVTSSNPLSLEERYDLQDERENKTDLQVGGVIRSPLFDEKYAYDGEDLGATYSKNRTIFKLWAPTAFKVRLRIYLDSNETYIEHYMNRTSNGVWEYEIEGDCEGFIYTFLVCVNLIWREAVDPYTKAVTVNGERGVVIDLSKTSQVEKIKLNVSNVPTDYIIYETSIRDFTSFPLSGVKLKSTYDGFIEEGTKYKEFSTCFDYIKKLGVTHIELLPFFDFVGIDETKPQLQYNWGYNPLNFNVPEGSYSSAPTNPSQRIVELKKLLSKCHENGLQIIMDVVYNHVYELKNSHFEKIVPGYYFRQDESGLPANGTGVGNDFATERMMARNYIIHSLKFWLKEYDLDGFRFDLMGIFDIGTMKMIEKELRDLKKGIILFGEGWDLNTPLPPEKKAIIAQSHQLPTIGFFNDRFRDTIKGSTFSIQELGFISGHNSNPMRLVDLLAGSVGLGNQLSFFSSPIQTINYVESHDNHTLWDRLTLTEKNEEILIIKKRHLLATAMVILSIGVPFIHSGQEFFRSKKGVENSYNAGDVINSLNWEKAEQEQEAIEYVKTLISIRKKFNAFRLSTKEDILKYVSPYIVDNSVVGLHFKQLKELDEIEELIVLFHNGIDHKLIPFIQNGKWEYLLADGKLQEKGSRIIEKNSLELAPISCTILVKY</sequence>
<dbReference type="Pfam" id="PF02922">
    <property type="entry name" value="CBM_48"/>
    <property type="match status" value="1"/>
</dbReference>
<dbReference type="CDD" id="cd11341">
    <property type="entry name" value="AmyAc_Pullulanase_LD-like"/>
    <property type="match status" value="1"/>
</dbReference>
<organism evidence="3 4">
    <name type="scientific">Gottfriedia endophytica</name>
    <dbReference type="NCBI Taxonomy" id="2820819"/>
    <lineage>
        <taxon>Bacteria</taxon>
        <taxon>Bacillati</taxon>
        <taxon>Bacillota</taxon>
        <taxon>Bacilli</taxon>
        <taxon>Bacillales</taxon>
        <taxon>Bacillaceae</taxon>
        <taxon>Gottfriedia</taxon>
    </lineage>
</organism>
<dbReference type="Proteomes" id="UP000682134">
    <property type="component" value="Unassembled WGS sequence"/>
</dbReference>
<dbReference type="Gene3D" id="2.60.40.10">
    <property type="entry name" value="Immunoglobulins"/>
    <property type="match status" value="1"/>
</dbReference>
<reference evidence="3" key="1">
    <citation type="submission" date="2021-04" db="EMBL/GenBank/DDBJ databases">
        <title>Genome seq and assembly of Bacillus sp.</title>
        <authorList>
            <person name="Chhetri G."/>
        </authorList>
    </citation>
    <scope>NUCLEOTIDE SEQUENCE</scope>
    <source>
        <strain evidence="3">RG28</strain>
    </source>
</reference>
<dbReference type="NCBIfam" id="TIGR02104">
    <property type="entry name" value="pulA_typeI"/>
    <property type="match status" value="1"/>
</dbReference>
<proteinExistence type="inferred from homology"/>
<evidence type="ECO:0000259" key="2">
    <source>
        <dbReference type="SMART" id="SM00642"/>
    </source>
</evidence>
<dbReference type="RefSeq" id="WP_209406705.1">
    <property type="nucleotide sequence ID" value="NZ_JAGIYQ010000010.1"/>
</dbReference>
<dbReference type="InterPro" id="IPR040697">
    <property type="entry name" value="PulA_N1"/>
</dbReference>
<dbReference type="InterPro" id="IPR013783">
    <property type="entry name" value="Ig-like_fold"/>
</dbReference>
<dbReference type="EC" id="3.2.1.41" evidence="3"/>
<comment type="similarity">
    <text evidence="1">Belongs to the glycosyl hydrolase 13 family.</text>
</comment>
<dbReference type="EMBL" id="JAGIYQ010000010">
    <property type="protein sequence ID" value="MBP0726366.1"/>
    <property type="molecule type" value="Genomic_DNA"/>
</dbReference>
<dbReference type="InterPro" id="IPR006047">
    <property type="entry name" value="GH13_cat_dom"/>
</dbReference>
<dbReference type="Pfam" id="PF00128">
    <property type="entry name" value="Alpha-amylase"/>
    <property type="match status" value="1"/>
</dbReference>
<dbReference type="Gene3D" id="3.20.20.80">
    <property type="entry name" value="Glycosidases"/>
    <property type="match status" value="1"/>
</dbReference>
<dbReference type="InterPro" id="IPR013780">
    <property type="entry name" value="Glyco_hydro_b"/>
</dbReference>
<dbReference type="AlphaFoldDB" id="A0A940NPF3"/>
<dbReference type="Gene3D" id="2.60.40.2320">
    <property type="match status" value="1"/>
</dbReference>
<dbReference type="Pfam" id="PF17999">
    <property type="entry name" value="PulA_N1"/>
    <property type="match status" value="1"/>
</dbReference>
<dbReference type="GO" id="GO:0051060">
    <property type="term" value="F:pullulanase activity"/>
    <property type="evidence" value="ECO:0007669"/>
    <property type="project" value="UniProtKB-EC"/>
</dbReference>
<feature type="domain" description="Glycosyl hydrolase family 13 catalytic" evidence="2">
    <location>
        <begin position="237"/>
        <end position="617"/>
    </location>
</feature>
<keyword evidence="4" id="KW-1185">Reference proteome</keyword>
<dbReference type="SUPFAM" id="SSF51445">
    <property type="entry name" value="(Trans)glycosidases"/>
    <property type="match status" value="1"/>
</dbReference>
<evidence type="ECO:0000313" key="4">
    <source>
        <dbReference type="Proteomes" id="UP000682134"/>
    </source>
</evidence>
<dbReference type="InterPro" id="IPR011840">
    <property type="entry name" value="PulA_typeI"/>
</dbReference>
<dbReference type="InterPro" id="IPR014756">
    <property type="entry name" value="Ig_E-set"/>
</dbReference>
<protein>
    <submittedName>
        <fullName evidence="3">Type I pullulanase</fullName>
        <ecNumber evidence="3">3.2.1.41</ecNumber>
    </submittedName>
</protein>
<dbReference type="Gene3D" id="2.60.40.1180">
    <property type="entry name" value="Golgi alpha-mannosidase II"/>
    <property type="match status" value="1"/>
</dbReference>
<dbReference type="SUPFAM" id="SSF81296">
    <property type="entry name" value="E set domains"/>
    <property type="match status" value="1"/>
</dbReference>
<evidence type="ECO:0000313" key="3">
    <source>
        <dbReference type="EMBL" id="MBP0726366.1"/>
    </source>
</evidence>
<dbReference type="PANTHER" id="PTHR43002">
    <property type="entry name" value="GLYCOGEN DEBRANCHING ENZYME"/>
    <property type="match status" value="1"/>
</dbReference>
<keyword evidence="3" id="KW-0326">Glycosidase</keyword>
<evidence type="ECO:0000256" key="1">
    <source>
        <dbReference type="ARBA" id="ARBA00008061"/>
    </source>
</evidence>
<dbReference type="CDD" id="cd02860">
    <property type="entry name" value="E_set_Pullulanase"/>
    <property type="match status" value="1"/>
</dbReference>
<keyword evidence="3" id="KW-0378">Hydrolase</keyword>
<dbReference type="SMART" id="SM00642">
    <property type="entry name" value="Aamy"/>
    <property type="match status" value="1"/>
</dbReference>
<comment type="caution">
    <text evidence="3">The sequence shown here is derived from an EMBL/GenBank/DDBJ whole genome shotgun (WGS) entry which is preliminary data.</text>
</comment>
<name>A0A940NPF3_9BACI</name>